<accession>A0A267EBI5</accession>
<feature type="region of interest" description="Disordered" evidence="1">
    <location>
        <begin position="809"/>
        <end position="847"/>
    </location>
</feature>
<feature type="domain" description="Rho-GAP" evidence="2">
    <location>
        <begin position="1372"/>
        <end position="1569"/>
    </location>
</feature>
<dbReference type="PROSITE" id="PS50238">
    <property type="entry name" value="RHOGAP"/>
    <property type="match status" value="1"/>
</dbReference>
<feature type="compositionally biased region" description="Pro residues" evidence="1">
    <location>
        <begin position="1593"/>
        <end position="1602"/>
    </location>
</feature>
<dbReference type="InterPro" id="IPR000198">
    <property type="entry name" value="RhoGAP_dom"/>
</dbReference>
<organism evidence="4 5">
    <name type="scientific">Macrostomum lignano</name>
    <dbReference type="NCBI Taxonomy" id="282301"/>
    <lineage>
        <taxon>Eukaryota</taxon>
        <taxon>Metazoa</taxon>
        <taxon>Spiralia</taxon>
        <taxon>Lophotrochozoa</taxon>
        <taxon>Platyhelminthes</taxon>
        <taxon>Rhabditophora</taxon>
        <taxon>Macrostomorpha</taxon>
        <taxon>Macrostomida</taxon>
        <taxon>Macrostomidae</taxon>
        <taxon>Macrostomum</taxon>
    </lineage>
</organism>
<gene>
    <name evidence="4" type="ORF">BOX15_Mlig025096g1</name>
</gene>
<dbReference type="GO" id="GO:0008361">
    <property type="term" value="P:regulation of cell size"/>
    <property type="evidence" value="ECO:0007669"/>
    <property type="project" value="TreeGrafter"/>
</dbReference>
<dbReference type="Gene3D" id="1.10.555.10">
    <property type="entry name" value="Rho GTPase activation protein"/>
    <property type="match status" value="1"/>
</dbReference>
<name>A0A267EBI5_9PLAT</name>
<evidence type="ECO:0000313" key="4">
    <source>
        <dbReference type="EMBL" id="PAA58062.1"/>
    </source>
</evidence>
<dbReference type="InterPro" id="IPR008936">
    <property type="entry name" value="Rho_GTPase_activation_prot"/>
</dbReference>
<dbReference type="PANTHER" id="PTHR46005:SF4">
    <property type="entry name" value="RHO GTPASE-ACTIVATING PROTEIN 190"/>
    <property type="match status" value="1"/>
</dbReference>
<feature type="compositionally biased region" description="Low complexity" evidence="1">
    <location>
        <begin position="1578"/>
        <end position="1590"/>
    </location>
</feature>
<dbReference type="Gene3D" id="3.40.50.300">
    <property type="entry name" value="P-loop containing nucleotide triphosphate hydrolases"/>
    <property type="match status" value="1"/>
</dbReference>
<evidence type="ECO:0000259" key="2">
    <source>
        <dbReference type="PROSITE" id="PS50238"/>
    </source>
</evidence>
<dbReference type="InterPro" id="IPR045786">
    <property type="entry name" value="RhoGAP_pG1_pG2"/>
</dbReference>
<feature type="domain" description="PG2 pseudoGTPase" evidence="3">
    <location>
        <begin position="962"/>
        <end position="1119"/>
    </location>
</feature>
<reference evidence="4 5" key="1">
    <citation type="submission" date="2017-06" db="EMBL/GenBank/DDBJ databases">
        <title>A platform for efficient transgenesis in Macrostomum lignano, a flatworm model organism for stem cell research.</title>
        <authorList>
            <person name="Berezikov E."/>
        </authorList>
    </citation>
    <scope>NUCLEOTIDE SEQUENCE [LARGE SCALE GENOMIC DNA]</scope>
    <source>
        <strain evidence="4">DV1</strain>
        <tissue evidence="4">Whole organism</tissue>
    </source>
</reference>
<dbReference type="PROSITE" id="PS51853">
    <property type="entry name" value="PG2"/>
    <property type="match status" value="1"/>
</dbReference>
<dbReference type="GO" id="GO:0007266">
    <property type="term" value="P:Rho protein signal transduction"/>
    <property type="evidence" value="ECO:0007669"/>
    <property type="project" value="TreeGrafter"/>
</dbReference>
<feature type="region of interest" description="Disordered" evidence="1">
    <location>
        <begin position="266"/>
        <end position="287"/>
    </location>
</feature>
<dbReference type="OrthoDB" id="9994905at2759"/>
<keyword evidence="5" id="KW-1185">Reference proteome</keyword>
<dbReference type="GO" id="GO:0005829">
    <property type="term" value="C:cytosol"/>
    <property type="evidence" value="ECO:0007669"/>
    <property type="project" value="TreeGrafter"/>
</dbReference>
<dbReference type="SUPFAM" id="SSF52540">
    <property type="entry name" value="P-loop containing nucleoside triphosphate hydrolases"/>
    <property type="match status" value="1"/>
</dbReference>
<evidence type="ECO:0000259" key="3">
    <source>
        <dbReference type="PROSITE" id="PS51853"/>
    </source>
</evidence>
<feature type="region of interest" description="Disordered" evidence="1">
    <location>
        <begin position="1137"/>
        <end position="1176"/>
    </location>
</feature>
<evidence type="ECO:0000313" key="5">
    <source>
        <dbReference type="Proteomes" id="UP000215902"/>
    </source>
</evidence>
<dbReference type="Pfam" id="PF00620">
    <property type="entry name" value="RhoGAP"/>
    <property type="match status" value="1"/>
</dbReference>
<feature type="region of interest" description="Disordered" evidence="1">
    <location>
        <begin position="1292"/>
        <end position="1312"/>
    </location>
</feature>
<dbReference type="PANTHER" id="PTHR46005">
    <property type="entry name" value="RHO GTPASE-ACTIVATING PROTEIN 190"/>
    <property type="match status" value="1"/>
</dbReference>
<dbReference type="InterPro" id="IPR051978">
    <property type="entry name" value="Rho-GAP_domain"/>
</dbReference>
<sequence>MLLKSHGASSGHVSCISVIGMSDKSVNTTSTVSSSCSSGTFDSSLCTDRAFELGVGKSCLCNRFVRPAQDEFRLKHISTVHEADFAGQVLRNSHWLYWGCVERRPGHLCHVVEQTEFVNDKDLRPFPTHSPYFMRCTATKLHASQKLAWVCSDQLGFENDYPKQRAPDGSLLIEGFLVCVDLSRTLDSQIQFLQEVAPLLQKTKRPALLVATKVDCLLDVTRQQQQQKFGDCVTAALTAGYVQRLELLRKECRRFRCFISGAGGGGGGGGGSGGGGSSSGGGSGGSSGGPLIVETSATLNINVNEAFQYLLSIIERDKARPARPAQFIDALAARRALCDSATRAYHQLLLRTVKRNSLFQSFHTWQASHSSCPEFLQLIELQGSPRAREEFDRHLFGPRRDALAERRQAISRSLRRFFERAVPDCATVERLANLGWPTAVESILAGSSADPYTAGLLVDTGQLAWHQCVAYLNSPDDARIPLDYLADEINARPVFEAHADRLKAEQRSADQRVNLLNAMKSAPAVRWGTPLDEVAKNGLVPNWDELTAELGPADVAKAYAELQASLQRRALSDLNEAMMELAGHFYRPHTGRDSLANQADQAWQALANRCGTRTADLLAQRDRLNDALLRHLQFVRGGGSASPVAGCFYGPACVDRLVPDALNNCVTASGADSSPAGEAESPLLLLGPDQLAQRFKLACRSLCQTQDAYRFEDVLYRLAFRSPRFSASNLTAALSARCRHDYIGCVLLYDCETALACLQGLAVSAPLLLEAQQMLTVRTSADCLSAQDHPVESEYECLVPSASASPAASSTSASASNTSNSTDESTGSSGLLLSNSNSTPATASTVDHRPAGVAVKSRAAGGEFRIVLAFAPAQALLVAASEGAANASATIAELKSAGLRLASRLNARFLLVDEPDGGAVFSSAGSAMAELAKQSLEHLLPASFYRRTPDMLYMHRDNCELSLICVLTCGDNLPRDRLSQLVAALSAGRSSACAYRGRSLIVELCSHRLLIRLASFHTAWQLCDSHAFHGALVAYATDRAASVACAKTLVGNIAHRMPVTLVAMQQPAKESAVSIEEEEDSQQQAFSAGIRTVHLDSALATNNSWFAEFANECLAAKELTERKFQSRFPLFAVAHPSSDRDRDSFVSPPSAGTSYYDCQDDGEDADTDNSVYSSAGSIRDEVTTAATTTASNNCSSTPIYSCPAPTTTTRQQAALSSFRPPLASQEICEVYADPPDAEQFLHHHQQQQPLTSSPSASCYSDDSTYAYTCNALPPGIYRLVNSRSDYCQYYNQQDSARQPPPPPPPASMKSLFTFNPSASIHSSLAKLAKLGASGGNCNNNNSSNSNNNNSSTNGQQLHKTYLAVPAPPLTLADLPVCTDQRLVPPRDSPVPQLVVTCIDFVEREGGLKVDGVYRLCGNSAETSAVMDLLLREPDCKLAALKPKPSVCTVTSALKQLLMKLEPSLIPGQLLSGLLKVSSTPRHYPNFQPNVTYYFVNNLSQPALTCLRYIVNHLHRVSCYAAENRMNSTNLAVCWIQTLMPPSDPRIGLACQDQLQSLIETLIRYPNLLNPIASSAAPTSGSSESMMQDSSTLVPPPLPSRRV</sequence>
<feature type="compositionally biased region" description="Low complexity" evidence="1">
    <location>
        <begin position="809"/>
        <end position="845"/>
    </location>
</feature>
<dbReference type="STRING" id="282301.A0A267EBI5"/>
<feature type="region of interest" description="Disordered" evidence="1">
    <location>
        <begin position="1578"/>
        <end position="1602"/>
    </location>
</feature>
<dbReference type="Proteomes" id="UP000215902">
    <property type="component" value="Unassembled WGS sequence"/>
</dbReference>
<dbReference type="InterPro" id="IPR027417">
    <property type="entry name" value="P-loop_NTPase"/>
</dbReference>
<feature type="compositionally biased region" description="Acidic residues" evidence="1">
    <location>
        <begin position="1158"/>
        <end position="1167"/>
    </location>
</feature>
<dbReference type="CDD" id="cd00159">
    <property type="entry name" value="RhoGAP"/>
    <property type="match status" value="1"/>
</dbReference>
<dbReference type="InterPro" id="IPR039006">
    <property type="entry name" value="RhoGAP_pG2"/>
</dbReference>
<dbReference type="EMBL" id="NIVC01002417">
    <property type="protein sequence ID" value="PAA58062.1"/>
    <property type="molecule type" value="Genomic_DNA"/>
</dbReference>
<dbReference type="SUPFAM" id="SSF48350">
    <property type="entry name" value="GTPase activation domain, GAP"/>
    <property type="match status" value="1"/>
</dbReference>
<comment type="caution">
    <text evidence="4">The sequence shown here is derived from an EMBL/GenBank/DDBJ whole genome shotgun (WGS) entry which is preliminary data.</text>
</comment>
<dbReference type="SMART" id="SM00324">
    <property type="entry name" value="RhoGAP"/>
    <property type="match status" value="1"/>
</dbReference>
<protein>
    <recommendedName>
        <fullName evidence="6">Rho-GAP domain-containing protein</fullName>
    </recommendedName>
</protein>
<proteinExistence type="predicted"/>
<evidence type="ECO:0000256" key="1">
    <source>
        <dbReference type="SAM" id="MobiDB-lite"/>
    </source>
</evidence>
<evidence type="ECO:0008006" key="6">
    <source>
        <dbReference type="Google" id="ProtNLM"/>
    </source>
</evidence>
<dbReference type="Pfam" id="PF19518">
    <property type="entry name" value="RhoGAP_pG1_pG2"/>
    <property type="match status" value="1"/>
</dbReference>
<dbReference type="GO" id="GO:0005096">
    <property type="term" value="F:GTPase activator activity"/>
    <property type="evidence" value="ECO:0007669"/>
    <property type="project" value="TreeGrafter"/>
</dbReference>